<keyword evidence="3 11" id="KW-0732">Signal</keyword>
<feature type="signal peptide" evidence="11">
    <location>
        <begin position="1"/>
        <end position="16"/>
    </location>
</feature>
<gene>
    <name evidence="13" type="ORF">CLUMA_CG010702</name>
</gene>
<evidence type="ECO:0000256" key="4">
    <source>
        <dbReference type="ARBA" id="ARBA00022801"/>
    </source>
</evidence>
<dbReference type="InterPro" id="IPR001506">
    <property type="entry name" value="Peptidase_M12A"/>
</dbReference>
<dbReference type="SUPFAM" id="SSF55486">
    <property type="entry name" value="Metalloproteases ('zincins'), catalytic domain"/>
    <property type="match status" value="1"/>
</dbReference>
<feature type="binding site" evidence="10">
    <location>
        <position position="180"/>
    </location>
    <ligand>
        <name>Zn(2+)</name>
        <dbReference type="ChEBI" id="CHEBI:29105"/>
        <note>catalytic</note>
    </ligand>
</feature>
<dbReference type="STRING" id="568069.A0A1J1IAR9"/>
<evidence type="ECO:0000256" key="11">
    <source>
        <dbReference type="RuleBase" id="RU361183"/>
    </source>
</evidence>
<dbReference type="PANTHER" id="PTHR10127:SF780">
    <property type="entry name" value="METALLOENDOPEPTIDASE"/>
    <property type="match status" value="1"/>
</dbReference>
<dbReference type="FunFam" id="3.40.390.10:FF:000015">
    <property type="entry name" value="Meprin A subunit"/>
    <property type="match status" value="1"/>
</dbReference>
<dbReference type="PROSITE" id="PS51864">
    <property type="entry name" value="ASTACIN"/>
    <property type="match status" value="1"/>
</dbReference>
<name>A0A1J1IAR9_9DIPT</name>
<accession>A0A1J1IAR9</accession>
<feature type="domain" description="Peptidase M12A" evidence="12">
    <location>
        <begin position="76"/>
        <end position="273"/>
    </location>
</feature>
<organism evidence="13 14">
    <name type="scientific">Clunio marinus</name>
    <dbReference type="NCBI Taxonomy" id="568069"/>
    <lineage>
        <taxon>Eukaryota</taxon>
        <taxon>Metazoa</taxon>
        <taxon>Ecdysozoa</taxon>
        <taxon>Arthropoda</taxon>
        <taxon>Hexapoda</taxon>
        <taxon>Insecta</taxon>
        <taxon>Pterygota</taxon>
        <taxon>Neoptera</taxon>
        <taxon>Endopterygota</taxon>
        <taxon>Diptera</taxon>
        <taxon>Nematocera</taxon>
        <taxon>Chironomoidea</taxon>
        <taxon>Chironomidae</taxon>
        <taxon>Clunio</taxon>
    </lineage>
</organism>
<evidence type="ECO:0000256" key="6">
    <source>
        <dbReference type="ARBA" id="ARBA00023049"/>
    </source>
</evidence>
<evidence type="ECO:0000259" key="12">
    <source>
        <dbReference type="PROSITE" id="PS51864"/>
    </source>
</evidence>
<evidence type="ECO:0000256" key="3">
    <source>
        <dbReference type="ARBA" id="ARBA00022729"/>
    </source>
</evidence>
<keyword evidence="14" id="KW-1185">Reference proteome</keyword>
<evidence type="ECO:0000313" key="14">
    <source>
        <dbReference type="Proteomes" id="UP000183832"/>
    </source>
</evidence>
<evidence type="ECO:0000256" key="2">
    <source>
        <dbReference type="ARBA" id="ARBA00022723"/>
    </source>
</evidence>
<feature type="chain" id="PRO_5011833329" description="Metalloendopeptidase" evidence="11">
    <location>
        <begin position="17"/>
        <end position="296"/>
    </location>
</feature>
<evidence type="ECO:0000256" key="1">
    <source>
        <dbReference type="ARBA" id="ARBA00022670"/>
    </source>
</evidence>
<evidence type="ECO:0000256" key="5">
    <source>
        <dbReference type="ARBA" id="ARBA00022833"/>
    </source>
</evidence>
<dbReference type="AlphaFoldDB" id="A0A1J1IAR9"/>
<dbReference type="InterPro" id="IPR024079">
    <property type="entry name" value="MetalloPept_cat_dom_sf"/>
</dbReference>
<dbReference type="Proteomes" id="UP000183832">
    <property type="component" value="Unassembled WGS sequence"/>
</dbReference>
<keyword evidence="7" id="KW-0865">Zymogen</keyword>
<dbReference type="EC" id="3.4.24.-" evidence="11"/>
<dbReference type="EMBL" id="CVRI01000047">
    <property type="protein sequence ID" value="CRK97307.1"/>
    <property type="molecule type" value="Genomic_DNA"/>
</dbReference>
<keyword evidence="2 10" id="KW-0479">Metal-binding</keyword>
<dbReference type="PRINTS" id="PR00480">
    <property type="entry name" value="ASTACIN"/>
</dbReference>
<feature type="binding site" evidence="10">
    <location>
        <position position="170"/>
    </location>
    <ligand>
        <name>Zn(2+)</name>
        <dbReference type="ChEBI" id="CHEBI:29105"/>
        <note>catalytic</note>
    </ligand>
</feature>
<dbReference type="Gene3D" id="3.40.390.10">
    <property type="entry name" value="Collagenase (Catalytic Domain)"/>
    <property type="match status" value="1"/>
</dbReference>
<dbReference type="Pfam" id="PF01400">
    <property type="entry name" value="Astacin"/>
    <property type="match status" value="1"/>
</dbReference>
<comment type="cofactor">
    <cofactor evidence="10 11">
        <name>Zn(2+)</name>
        <dbReference type="ChEBI" id="CHEBI:29105"/>
    </cofactor>
    <text evidence="10 11">Binds 1 zinc ion per subunit.</text>
</comment>
<protein>
    <recommendedName>
        <fullName evidence="11">Metalloendopeptidase</fullName>
        <ecNumber evidence="11">3.4.24.-</ecNumber>
    </recommendedName>
</protein>
<dbReference type="SMART" id="SM00235">
    <property type="entry name" value="ZnMc"/>
    <property type="match status" value="1"/>
</dbReference>
<keyword evidence="9" id="KW-0325">Glycoprotein</keyword>
<reference evidence="13 14" key="1">
    <citation type="submission" date="2015-04" db="EMBL/GenBank/DDBJ databases">
        <authorList>
            <person name="Syromyatnikov M.Y."/>
            <person name="Popov V.N."/>
        </authorList>
    </citation>
    <scope>NUCLEOTIDE SEQUENCE [LARGE SCALE GENOMIC DNA]</scope>
</reference>
<dbReference type="PANTHER" id="PTHR10127">
    <property type="entry name" value="DISCOIDIN, CUB, EGF, LAMININ , AND ZINC METALLOPROTEASE DOMAIN CONTAINING"/>
    <property type="match status" value="1"/>
</dbReference>
<evidence type="ECO:0000313" key="13">
    <source>
        <dbReference type="EMBL" id="CRK97307.1"/>
    </source>
</evidence>
<sequence length="296" mass="33720">MLCLLFFLIYFANIFSFISMETNEIDDDDGIDLSHFGAKIYGQPKKHDGSVERYGNPEEQGDYLEGDLLIPTSAKNGIRDQSYRWKHGEVPFVINGNFDAFMMDKLERAFNEYKAKTCIKFIPRRPSDRDYISIENAPTGCWSSIGRIGGKQIVNLQTPLCLSLIGTVLHELLHVVGFFHEQNREDRDSYVTINSKNIRDGYQVNFAKIKKGDSTSFGVGYDYGSVLHYSADAFSKNGKPTIVAKKKTNEAMGQRKGFSQKDIEKINKMYKCQRSADDSFFGNVQRQILSFNNENE</sequence>
<dbReference type="GO" id="GO:0008270">
    <property type="term" value="F:zinc ion binding"/>
    <property type="evidence" value="ECO:0007669"/>
    <property type="project" value="UniProtKB-UniRule"/>
</dbReference>
<feature type="active site" evidence="10">
    <location>
        <position position="171"/>
    </location>
</feature>
<keyword evidence="1 10" id="KW-0645">Protease</keyword>
<dbReference type="InterPro" id="IPR006026">
    <property type="entry name" value="Peptidase_Metallo"/>
</dbReference>
<evidence type="ECO:0000256" key="7">
    <source>
        <dbReference type="ARBA" id="ARBA00023145"/>
    </source>
</evidence>
<evidence type="ECO:0000256" key="10">
    <source>
        <dbReference type="PROSITE-ProRule" id="PRU01211"/>
    </source>
</evidence>
<comment type="caution">
    <text evidence="10">Lacks conserved residue(s) required for the propagation of feature annotation.</text>
</comment>
<keyword evidence="6 10" id="KW-0482">Metalloprotease</keyword>
<dbReference type="CDD" id="cd04280">
    <property type="entry name" value="ZnMc_astacin_like"/>
    <property type="match status" value="1"/>
</dbReference>
<keyword evidence="8" id="KW-1015">Disulfide bond</keyword>
<feature type="binding site" evidence="10">
    <location>
        <position position="174"/>
    </location>
    <ligand>
        <name>Zn(2+)</name>
        <dbReference type="ChEBI" id="CHEBI:29105"/>
        <note>catalytic</note>
    </ligand>
</feature>
<dbReference type="GO" id="GO:0006508">
    <property type="term" value="P:proteolysis"/>
    <property type="evidence" value="ECO:0007669"/>
    <property type="project" value="UniProtKB-KW"/>
</dbReference>
<evidence type="ECO:0000256" key="9">
    <source>
        <dbReference type="ARBA" id="ARBA00023180"/>
    </source>
</evidence>
<keyword evidence="4 10" id="KW-0378">Hydrolase</keyword>
<proteinExistence type="predicted"/>
<dbReference type="GO" id="GO:0004222">
    <property type="term" value="F:metalloendopeptidase activity"/>
    <property type="evidence" value="ECO:0007669"/>
    <property type="project" value="UniProtKB-UniRule"/>
</dbReference>
<evidence type="ECO:0000256" key="8">
    <source>
        <dbReference type="ARBA" id="ARBA00023157"/>
    </source>
</evidence>
<dbReference type="OrthoDB" id="291007at2759"/>
<dbReference type="InterPro" id="IPR034035">
    <property type="entry name" value="Astacin-like_dom"/>
</dbReference>
<keyword evidence="5 10" id="KW-0862">Zinc</keyword>